<evidence type="ECO:0000313" key="1">
    <source>
        <dbReference type="EMBL" id="OIR13272.1"/>
    </source>
</evidence>
<name>A0A1J5TAK3_9ZZZZ</name>
<evidence type="ECO:0008006" key="2">
    <source>
        <dbReference type="Google" id="ProtNLM"/>
    </source>
</evidence>
<proteinExistence type="predicted"/>
<dbReference type="EMBL" id="MLJW01000015">
    <property type="protein sequence ID" value="OIR13272.1"/>
    <property type="molecule type" value="Genomic_DNA"/>
</dbReference>
<dbReference type="AlphaFoldDB" id="A0A1J5TAK3"/>
<protein>
    <recommendedName>
        <fullName evidence="2">Outer membrane protein beta-barrel domain-containing protein</fullName>
    </recommendedName>
</protein>
<sequence>MYRLLLLMIMLVTSSAKNIFAQTVLPQKNIGVNLQWYPAGFIASMYFEKFYNPQTALSFRIGGNFANRKDFSPYNENEKGNGLGAGVGYNRYFNFKKGKILLGADTDVWNMWIHWRNNIGLPNETNGTTYTLVLQPWIEAGYFYPVGKSPVQIGITTGFGREINVITNGKEVGQGWMNSLLLKINYAIK</sequence>
<reference evidence="1" key="1">
    <citation type="submission" date="2016-10" db="EMBL/GenBank/DDBJ databases">
        <title>Sequence of Gallionella enrichment culture.</title>
        <authorList>
            <person name="Poehlein A."/>
            <person name="Muehling M."/>
            <person name="Daniel R."/>
        </authorList>
    </citation>
    <scope>NUCLEOTIDE SEQUENCE</scope>
</reference>
<gene>
    <name evidence="1" type="ORF">GALL_56570</name>
</gene>
<organism evidence="1">
    <name type="scientific">mine drainage metagenome</name>
    <dbReference type="NCBI Taxonomy" id="410659"/>
    <lineage>
        <taxon>unclassified sequences</taxon>
        <taxon>metagenomes</taxon>
        <taxon>ecological metagenomes</taxon>
    </lineage>
</organism>
<comment type="caution">
    <text evidence="1">The sequence shown here is derived from an EMBL/GenBank/DDBJ whole genome shotgun (WGS) entry which is preliminary data.</text>
</comment>
<accession>A0A1J5TAK3</accession>